<dbReference type="SUPFAM" id="SSF141868">
    <property type="entry name" value="EAL domain-like"/>
    <property type="match status" value="1"/>
</dbReference>
<dbReference type="Pfam" id="PF00563">
    <property type="entry name" value="EAL"/>
    <property type="match status" value="1"/>
</dbReference>
<feature type="domain" description="PAC" evidence="7">
    <location>
        <begin position="746"/>
        <end position="798"/>
    </location>
</feature>
<dbReference type="InterPro" id="IPR000700">
    <property type="entry name" value="PAS-assoc_C"/>
</dbReference>
<keyword evidence="11" id="KW-1185">Reference proteome</keyword>
<protein>
    <recommendedName>
        <fullName evidence="2">cyclic-guanylate-specific phosphodiesterase</fullName>
        <ecNumber evidence="2">3.1.4.52</ecNumber>
    </recommendedName>
</protein>
<dbReference type="InterPro" id="IPR001633">
    <property type="entry name" value="EAL_dom"/>
</dbReference>
<dbReference type="FunFam" id="3.30.70.270:FF:000001">
    <property type="entry name" value="Diguanylate cyclase domain protein"/>
    <property type="match status" value="1"/>
</dbReference>
<feature type="transmembrane region" description="Helical" evidence="5">
    <location>
        <begin position="171"/>
        <end position="197"/>
    </location>
</feature>
<dbReference type="SMART" id="SM00052">
    <property type="entry name" value="EAL"/>
    <property type="match status" value="1"/>
</dbReference>
<feature type="transmembrane region" description="Helical" evidence="5">
    <location>
        <begin position="111"/>
        <end position="129"/>
    </location>
</feature>
<feature type="transmembrane region" description="Helical" evidence="5">
    <location>
        <begin position="491"/>
        <end position="509"/>
    </location>
</feature>
<dbReference type="PROSITE" id="PS50113">
    <property type="entry name" value="PAC"/>
    <property type="match status" value="1"/>
</dbReference>
<dbReference type="PANTHER" id="PTHR44757:SF2">
    <property type="entry name" value="BIOFILM ARCHITECTURE MAINTENANCE PROTEIN MBAA"/>
    <property type="match status" value="1"/>
</dbReference>
<dbReference type="Pfam" id="PF00989">
    <property type="entry name" value="PAS"/>
    <property type="match status" value="1"/>
</dbReference>
<dbReference type="CDD" id="cd01948">
    <property type="entry name" value="EAL"/>
    <property type="match status" value="1"/>
</dbReference>
<dbReference type="InterPro" id="IPR035919">
    <property type="entry name" value="EAL_sf"/>
</dbReference>
<evidence type="ECO:0000256" key="4">
    <source>
        <dbReference type="ARBA" id="ARBA00051114"/>
    </source>
</evidence>
<dbReference type="SMART" id="SM00086">
    <property type="entry name" value="PAC"/>
    <property type="match status" value="1"/>
</dbReference>
<dbReference type="PROSITE" id="PS50112">
    <property type="entry name" value="PAS"/>
    <property type="match status" value="1"/>
</dbReference>
<evidence type="ECO:0000259" key="8">
    <source>
        <dbReference type="PROSITE" id="PS50883"/>
    </source>
</evidence>
<feature type="domain" description="PAS" evidence="6">
    <location>
        <begin position="657"/>
        <end position="728"/>
    </location>
</feature>
<dbReference type="InterPro" id="IPR013767">
    <property type="entry name" value="PAS_fold"/>
</dbReference>
<dbReference type="EMBL" id="CP016027">
    <property type="protein sequence ID" value="ANJ66799.1"/>
    <property type="molecule type" value="Genomic_DNA"/>
</dbReference>
<reference evidence="10 11" key="1">
    <citation type="submission" date="2016-06" db="EMBL/GenBank/DDBJ databases">
        <title>Insight into the functional genes involving in sulfur oxidation in Pearl River water.</title>
        <authorList>
            <person name="Luo J."/>
            <person name="Tan X."/>
            <person name="Lin W."/>
        </authorList>
    </citation>
    <scope>NUCLEOTIDE SEQUENCE [LARGE SCALE GENOMIC DNA]</scope>
    <source>
        <strain evidence="10 11">LS2</strain>
    </source>
</reference>
<dbReference type="InterPro" id="IPR035965">
    <property type="entry name" value="PAS-like_dom_sf"/>
</dbReference>
<dbReference type="PROSITE" id="PS50887">
    <property type="entry name" value="GGDEF"/>
    <property type="match status" value="1"/>
</dbReference>
<evidence type="ECO:0000259" key="9">
    <source>
        <dbReference type="PROSITE" id="PS50887"/>
    </source>
</evidence>
<feature type="domain" description="GGDEF" evidence="9">
    <location>
        <begin position="830"/>
        <end position="962"/>
    </location>
</feature>
<organism evidence="10 11">
    <name type="scientific">Halothiobacillus diazotrophicus</name>
    <dbReference type="NCBI Taxonomy" id="1860122"/>
    <lineage>
        <taxon>Bacteria</taxon>
        <taxon>Pseudomonadati</taxon>
        <taxon>Pseudomonadota</taxon>
        <taxon>Gammaproteobacteria</taxon>
        <taxon>Chromatiales</taxon>
        <taxon>Halothiobacillaceae</taxon>
        <taxon>Halothiobacillus</taxon>
    </lineage>
</organism>
<feature type="domain" description="EAL" evidence="8">
    <location>
        <begin position="971"/>
        <end position="1225"/>
    </location>
</feature>
<dbReference type="STRING" id="1860122.A9404_04895"/>
<dbReference type="InterPro" id="IPR029787">
    <property type="entry name" value="Nucleotide_cyclase"/>
</dbReference>
<name>A0A191ZFZ0_9GAMM</name>
<dbReference type="Gene3D" id="3.20.20.450">
    <property type="entry name" value="EAL domain"/>
    <property type="match status" value="1"/>
</dbReference>
<dbReference type="EC" id="3.1.4.52" evidence="2"/>
<dbReference type="PANTHER" id="PTHR44757">
    <property type="entry name" value="DIGUANYLATE CYCLASE DGCP"/>
    <property type="match status" value="1"/>
</dbReference>
<feature type="transmembrane region" description="Helical" evidence="5">
    <location>
        <begin position="67"/>
        <end position="91"/>
    </location>
</feature>
<comment type="cofactor">
    <cofactor evidence="1">
        <name>Mg(2+)</name>
        <dbReference type="ChEBI" id="CHEBI:18420"/>
    </cofactor>
</comment>
<feature type="transmembrane region" description="Helical" evidence="5">
    <location>
        <begin position="37"/>
        <end position="55"/>
    </location>
</feature>
<dbReference type="NCBIfam" id="TIGR00254">
    <property type="entry name" value="GGDEF"/>
    <property type="match status" value="1"/>
</dbReference>
<dbReference type="SUPFAM" id="SSF55785">
    <property type="entry name" value="PYP-like sensor domain (PAS domain)"/>
    <property type="match status" value="2"/>
</dbReference>
<dbReference type="Gene3D" id="3.30.450.20">
    <property type="entry name" value="PAS domain"/>
    <property type="match status" value="2"/>
</dbReference>
<gene>
    <name evidence="10" type="ORF">A9404_04895</name>
</gene>
<dbReference type="CDD" id="cd00130">
    <property type="entry name" value="PAS"/>
    <property type="match status" value="1"/>
</dbReference>
<dbReference type="PROSITE" id="PS50883">
    <property type="entry name" value="EAL"/>
    <property type="match status" value="1"/>
</dbReference>
<evidence type="ECO:0000256" key="5">
    <source>
        <dbReference type="SAM" id="Phobius"/>
    </source>
</evidence>
<dbReference type="AlphaFoldDB" id="A0A191ZFZ0"/>
<keyword evidence="5" id="KW-1133">Transmembrane helix</keyword>
<dbReference type="InterPro" id="IPR052155">
    <property type="entry name" value="Biofilm_reg_signaling"/>
</dbReference>
<dbReference type="Pfam" id="PF00990">
    <property type="entry name" value="GGDEF"/>
    <property type="match status" value="1"/>
</dbReference>
<dbReference type="CDD" id="cd01949">
    <property type="entry name" value="GGDEF"/>
    <property type="match status" value="1"/>
</dbReference>
<dbReference type="Proteomes" id="UP000078596">
    <property type="component" value="Chromosome"/>
</dbReference>
<evidence type="ECO:0000313" key="11">
    <source>
        <dbReference type="Proteomes" id="UP000078596"/>
    </source>
</evidence>
<evidence type="ECO:0000256" key="2">
    <source>
        <dbReference type="ARBA" id="ARBA00012282"/>
    </source>
</evidence>
<keyword evidence="5" id="KW-0812">Transmembrane</keyword>
<dbReference type="InterPro" id="IPR000014">
    <property type="entry name" value="PAS"/>
</dbReference>
<evidence type="ECO:0000259" key="7">
    <source>
        <dbReference type="PROSITE" id="PS50113"/>
    </source>
</evidence>
<dbReference type="InterPro" id="IPR000160">
    <property type="entry name" value="GGDEF_dom"/>
</dbReference>
<dbReference type="InterPro" id="IPR001610">
    <property type="entry name" value="PAC"/>
</dbReference>
<accession>A0A191ZFZ0</accession>
<feature type="transmembrane region" description="Helical" evidence="5">
    <location>
        <begin position="136"/>
        <end position="159"/>
    </location>
</feature>
<keyword evidence="3" id="KW-0973">c-di-GMP</keyword>
<dbReference type="SUPFAM" id="SSF55073">
    <property type="entry name" value="Nucleotide cyclase"/>
    <property type="match status" value="1"/>
</dbReference>
<dbReference type="GO" id="GO:0071732">
    <property type="term" value="P:cellular response to nitric oxide"/>
    <property type="evidence" value="ECO:0007669"/>
    <property type="project" value="UniProtKB-ARBA"/>
</dbReference>
<proteinExistence type="predicted"/>
<dbReference type="SMART" id="SM00267">
    <property type="entry name" value="GGDEF"/>
    <property type="match status" value="1"/>
</dbReference>
<evidence type="ECO:0000259" key="6">
    <source>
        <dbReference type="PROSITE" id="PS50112"/>
    </source>
</evidence>
<sequence>MRTYSGIAAFLLGAIAILGWLTGYAPLIHIQPGWKPMVPATALSFMLSGLLIGIRRSSTTYDNRSRWLENLLASVVFLLIGIRGLALLGGMETDATQTPLWTWLYENQGQMSAPTVWGFLIFLAGYLLARRARSKHAVLAAQILSGLLIGGGLVFVFAYTINLQQLFESEFFTFGLVWLSMPTAIGLLLLGLGVWDIARQRTQPKVSITNVEAQAGQIYRATVVVITLTALATGTLGIVFLEETALNQSKTDMAQTLQTKQSHLSSLIQNHVERALLASTDPTLMTSVQSLLQNIRHRIPVTVQSQITDRLILHGFTGVALQAGDQTKIIVGKLLPESVRAFPLKSTPDGYLLWDRNYYLRMRIPVADENRSTRVGYLIIEQVMPRVGKLIDDANHWGDTGTLPMCGRLNAHQLICYPQREQSDIYIVPDHINGTPIPMNYALAGKHEVAIRTDYRGRHVLAAYGPVDHSGLGLVLKMDLSEVYDPVKRELLLLLPLIVILALIGLGLIQLRARPLLADLARSHAAESEARSRFEAAMDSSPDIFIIYDAIRDESGEVTDFRASFTNKNAATNTRLSERNLTGHSCIELFPEQKGLLESYRTVLRTGKPLINECTWTDDQGQAHWYQRQVVAMPSGVAATFRNITEEKRLFEELDYANRLRTAIVESAAYSIISTDVHGTILSFNKAAERMLWYRAEEMIGKCTPGVFHDPEEVKERAESLSQELGHPIEPGFEVFVAKPKIQAVEEREWTYVRKDGSRFPVQLSVTALRGPKHEIHGFLGIAYDISEQKRADEYIRHIALHDALTGLPNRVLLEDRVAMAIEQQRRKNTPLALAMMDIDRFKHINDSMGHHIGDKVLKEFVSRVQSCLRQTDTLARMGGDEFVLLLNDTDETGAEQVADRIKKALIAPVDVGLQEIHITSSIGISRCPNDARDINELLRCADVAMYWVKAHGRNGHKLFSRDMDLGASERLNLERDLHRALDQGEFELFYQPKVAFETQTIIGVEALLRLRKTDNQFISPANFIPLAEETGLIVPIGQWALEAACRDAALLHRKLGVPLTMAVNISPRQFVNDNLILQIQEALKHAGLSARHLELEITEGVLMNDRNGVEHTLNALRNLGVRISIDDFGTGYSSLSYLKRFPISQIKIDQSFVHDITSDPEDAALVEAIVAMGHSLRIPVIAEGIETSEQLDHLARLECDEGQGYFIARPMPLDALLAWVNKENTWRLSNASPIG</sequence>
<evidence type="ECO:0000256" key="1">
    <source>
        <dbReference type="ARBA" id="ARBA00001946"/>
    </source>
</evidence>
<dbReference type="Gene3D" id="3.30.70.270">
    <property type="match status" value="1"/>
</dbReference>
<evidence type="ECO:0000313" key="10">
    <source>
        <dbReference type="EMBL" id="ANJ66799.1"/>
    </source>
</evidence>
<feature type="transmembrane region" description="Helical" evidence="5">
    <location>
        <begin position="7"/>
        <end position="25"/>
    </location>
</feature>
<dbReference type="GO" id="GO:0071111">
    <property type="term" value="F:cyclic-guanylate-specific phosphodiesterase activity"/>
    <property type="evidence" value="ECO:0007669"/>
    <property type="project" value="UniProtKB-EC"/>
</dbReference>
<comment type="catalytic activity">
    <reaction evidence="4">
        <text>3',3'-c-di-GMP + H2O = 5'-phosphoguanylyl(3'-&gt;5')guanosine + H(+)</text>
        <dbReference type="Rhea" id="RHEA:24902"/>
        <dbReference type="ChEBI" id="CHEBI:15377"/>
        <dbReference type="ChEBI" id="CHEBI:15378"/>
        <dbReference type="ChEBI" id="CHEBI:58754"/>
        <dbReference type="ChEBI" id="CHEBI:58805"/>
        <dbReference type="EC" id="3.1.4.52"/>
    </reaction>
    <physiologicalReaction direction="left-to-right" evidence="4">
        <dbReference type="Rhea" id="RHEA:24903"/>
    </physiologicalReaction>
</comment>
<dbReference type="KEGG" id="haz:A9404_04895"/>
<dbReference type="SMART" id="SM00091">
    <property type="entry name" value="PAS"/>
    <property type="match status" value="2"/>
</dbReference>
<dbReference type="InterPro" id="IPR043128">
    <property type="entry name" value="Rev_trsase/Diguanyl_cyclase"/>
</dbReference>
<keyword evidence="5" id="KW-0472">Membrane</keyword>
<dbReference type="RefSeq" id="WP_066099161.1">
    <property type="nucleotide sequence ID" value="NZ_CP016027.1"/>
</dbReference>
<dbReference type="NCBIfam" id="TIGR00229">
    <property type="entry name" value="sensory_box"/>
    <property type="match status" value="1"/>
</dbReference>
<evidence type="ECO:0000256" key="3">
    <source>
        <dbReference type="ARBA" id="ARBA00022636"/>
    </source>
</evidence>
<dbReference type="GO" id="GO:0006355">
    <property type="term" value="P:regulation of DNA-templated transcription"/>
    <property type="evidence" value="ECO:0007669"/>
    <property type="project" value="InterPro"/>
</dbReference>
<dbReference type="FunFam" id="3.20.20.450:FF:000001">
    <property type="entry name" value="Cyclic di-GMP phosphodiesterase yahA"/>
    <property type="match status" value="1"/>
</dbReference>